<comment type="caution">
    <text evidence="2">The sequence shown here is derived from an EMBL/GenBank/DDBJ whole genome shotgun (WGS) entry which is preliminary data.</text>
</comment>
<dbReference type="AlphaFoldDB" id="A0A4C1WEN5"/>
<accession>A0A4C1WEN5</accession>
<proteinExistence type="predicted"/>
<evidence type="ECO:0000256" key="1">
    <source>
        <dbReference type="SAM" id="Phobius"/>
    </source>
</evidence>
<evidence type="ECO:0000313" key="3">
    <source>
        <dbReference type="Proteomes" id="UP000299102"/>
    </source>
</evidence>
<keyword evidence="1" id="KW-1133">Transmembrane helix</keyword>
<dbReference type="Proteomes" id="UP000299102">
    <property type="component" value="Unassembled WGS sequence"/>
</dbReference>
<keyword evidence="1" id="KW-0472">Membrane</keyword>
<reference evidence="2 3" key="1">
    <citation type="journal article" date="2019" name="Commun. Biol.">
        <title>The bagworm genome reveals a unique fibroin gene that provides high tensile strength.</title>
        <authorList>
            <person name="Kono N."/>
            <person name="Nakamura H."/>
            <person name="Ohtoshi R."/>
            <person name="Tomita M."/>
            <person name="Numata K."/>
            <person name="Arakawa K."/>
        </authorList>
    </citation>
    <scope>NUCLEOTIDE SEQUENCE [LARGE SCALE GENOMIC DNA]</scope>
</reference>
<evidence type="ECO:0000313" key="2">
    <source>
        <dbReference type="EMBL" id="GBP48585.1"/>
    </source>
</evidence>
<keyword evidence="3" id="KW-1185">Reference proteome</keyword>
<name>A0A4C1WEN5_EUMVA</name>
<dbReference type="EMBL" id="BGZK01000527">
    <property type="protein sequence ID" value="GBP48585.1"/>
    <property type="molecule type" value="Genomic_DNA"/>
</dbReference>
<sequence>MHVLYAVSTKEFEIFFNFEMAGEQARRRDRPGKHFRVKIMLIFFICMDNLMATLRLLAVNTFVVFLLVGYPVLACLVQGIGEFQKLELCNDY</sequence>
<protein>
    <submittedName>
        <fullName evidence="2">Uncharacterized protein</fullName>
    </submittedName>
</protein>
<feature type="transmembrane region" description="Helical" evidence="1">
    <location>
        <begin position="58"/>
        <end position="77"/>
    </location>
</feature>
<gene>
    <name evidence="2" type="ORF">EVAR_27970_1</name>
</gene>
<keyword evidence="1" id="KW-0812">Transmembrane</keyword>
<organism evidence="2 3">
    <name type="scientific">Eumeta variegata</name>
    <name type="common">Bagworm moth</name>
    <name type="synonym">Eumeta japonica</name>
    <dbReference type="NCBI Taxonomy" id="151549"/>
    <lineage>
        <taxon>Eukaryota</taxon>
        <taxon>Metazoa</taxon>
        <taxon>Ecdysozoa</taxon>
        <taxon>Arthropoda</taxon>
        <taxon>Hexapoda</taxon>
        <taxon>Insecta</taxon>
        <taxon>Pterygota</taxon>
        <taxon>Neoptera</taxon>
        <taxon>Endopterygota</taxon>
        <taxon>Lepidoptera</taxon>
        <taxon>Glossata</taxon>
        <taxon>Ditrysia</taxon>
        <taxon>Tineoidea</taxon>
        <taxon>Psychidae</taxon>
        <taxon>Oiketicinae</taxon>
        <taxon>Eumeta</taxon>
    </lineage>
</organism>